<comment type="cofactor">
    <cofactor evidence="1">
        <name>FAD</name>
        <dbReference type="ChEBI" id="CHEBI:57692"/>
    </cofactor>
</comment>
<reference evidence="9 10" key="1">
    <citation type="submission" date="2019-08" db="EMBL/GenBank/DDBJ databases">
        <authorList>
            <person name="Peeters C."/>
        </authorList>
    </citation>
    <scope>NUCLEOTIDE SEQUENCE [LARGE SCALE GENOMIC DNA]</scope>
    <source>
        <strain evidence="9 10">LMG 20603</strain>
    </source>
</reference>
<evidence type="ECO:0000313" key="9">
    <source>
        <dbReference type="EMBL" id="VVE89838.1"/>
    </source>
</evidence>
<evidence type="ECO:0000256" key="1">
    <source>
        <dbReference type="ARBA" id="ARBA00001974"/>
    </source>
</evidence>
<dbReference type="Gene3D" id="2.40.110.10">
    <property type="entry name" value="Butyryl-CoA Dehydrogenase, subunit A, domain 2"/>
    <property type="match status" value="1"/>
</dbReference>
<keyword evidence="10" id="KW-1185">Reference proteome</keyword>
<dbReference type="FunFam" id="1.20.140.10:FF:000001">
    <property type="entry name" value="Acyl-CoA dehydrogenase"/>
    <property type="match status" value="1"/>
</dbReference>
<feature type="domain" description="Acyl-CoA dehydrogenase/oxidase C-terminal" evidence="6">
    <location>
        <begin position="253"/>
        <end position="399"/>
    </location>
</feature>
<dbReference type="PIRSF" id="PIRSF016578">
    <property type="entry name" value="HsaA"/>
    <property type="match status" value="1"/>
</dbReference>
<dbReference type="Pfam" id="PF02770">
    <property type="entry name" value="Acyl-CoA_dh_M"/>
    <property type="match status" value="1"/>
</dbReference>
<dbReference type="Gene3D" id="1.20.140.10">
    <property type="entry name" value="Butyryl-CoA Dehydrogenase, subunit A, domain 3"/>
    <property type="match status" value="1"/>
</dbReference>
<evidence type="ECO:0000313" key="10">
    <source>
        <dbReference type="Proteomes" id="UP000382040"/>
    </source>
</evidence>
<dbReference type="FunFam" id="1.10.540.10:FF:000002">
    <property type="entry name" value="Acyl-CoA dehydrogenase FadE19"/>
    <property type="match status" value="1"/>
</dbReference>
<evidence type="ECO:0000256" key="4">
    <source>
        <dbReference type="ARBA" id="ARBA00022827"/>
    </source>
</evidence>
<evidence type="ECO:0000256" key="5">
    <source>
        <dbReference type="ARBA" id="ARBA00023002"/>
    </source>
</evidence>
<accession>A0A5E5BWJ1</accession>
<dbReference type="InterPro" id="IPR009075">
    <property type="entry name" value="AcylCo_DH/oxidase_C"/>
</dbReference>
<proteinExistence type="inferred from homology"/>
<dbReference type="Gene3D" id="1.10.540.10">
    <property type="entry name" value="Acyl-CoA dehydrogenase/oxidase, N-terminal domain"/>
    <property type="match status" value="1"/>
</dbReference>
<feature type="domain" description="Acyl-CoA oxidase/dehydrogenase middle" evidence="7">
    <location>
        <begin position="142"/>
        <end position="237"/>
    </location>
</feature>
<dbReference type="SUPFAM" id="SSF47203">
    <property type="entry name" value="Acyl-CoA dehydrogenase C-terminal domain-like"/>
    <property type="match status" value="1"/>
</dbReference>
<name>A0A5E5BWJ1_9BURK</name>
<sequence length="405" mass="44463">MLSETPSIDNIDSTLEGDEVDFAETTETKQLRATLRRFVEKEMPREAAARWDRENHFPRDVFDKLATLGVMGLTVPEQYGGAGRDIVATMITIEELSRRSLAVSVPYIMAACYAGMNLVECGSEAQKEALLPKVVDGRLMFAYGWTEPDIGADLASVKTRAERVGEKVVINGAKRFCSGAAISDYIYTLVRSGAEGDRYRNLSMVLVPPNTPGVTITPIDSLGMKGAATTDVTFENVEVPASNIIGGDAGWHQGWSMLVGSGLDVEKLEVAAVAVGVATAALEDAWQYAHERRQFGKTINEYQSIRHKLADMQTRLHASRLMLYHAASKANRHERCAVETSMTKLYAAEAAKEIALECQTIFGAYGYVKEFDAERYVRDALLIPIMGGSSAIQRNNIYKWTNAGL</sequence>
<evidence type="ECO:0000259" key="6">
    <source>
        <dbReference type="Pfam" id="PF00441"/>
    </source>
</evidence>
<keyword evidence="5" id="KW-0560">Oxidoreductase</keyword>
<dbReference type="InterPro" id="IPR006091">
    <property type="entry name" value="Acyl-CoA_Oxase/DH_mid-dom"/>
</dbReference>
<dbReference type="InterPro" id="IPR036250">
    <property type="entry name" value="AcylCo_DH-like_C"/>
</dbReference>
<dbReference type="InterPro" id="IPR009100">
    <property type="entry name" value="AcylCoA_DH/oxidase_NM_dom_sf"/>
</dbReference>
<dbReference type="OrthoDB" id="7807987at2"/>
<feature type="domain" description="Acyl-CoA dehydrogenase/oxidase N-terminal" evidence="8">
    <location>
        <begin position="25"/>
        <end position="137"/>
    </location>
</feature>
<evidence type="ECO:0000256" key="2">
    <source>
        <dbReference type="ARBA" id="ARBA00009347"/>
    </source>
</evidence>
<evidence type="ECO:0000259" key="7">
    <source>
        <dbReference type="Pfam" id="PF02770"/>
    </source>
</evidence>
<evidence type="ECO:0000259" key="8">
    <source>
        <dbReference type="Pfam" id="PF02771"/>
    </source>
</evidence>
<dbReference type="GO" id="GO:0003995">
    <property type="term" value="F:acyl-CoA dehydrogenase activity"/>
    <property type="evidence" value="ECO:0007669"/>
    <property type="project" value="TreeGrafter"/>
</dbReference>
<dbReference type="EMBL" id="CABPST010000012">
    <property type="protein sequence ID" value="VVE89838.1"/>
    <property type="molecule type" value="Genomic_DNA"/>
</dbReference>
<dbReference type="AlphaFoldDB" id="A0A5E5BWJ1"/>
<dbReference type="Proteomes" id="UP000382040">
    <property type="component" value="Unassembled WGS sequence"/>
</dbReference>
<dbReference type="Pfam" id="PF02771">
    <property type="entry name" value="Acyl-CoA_dh_N"/>
    <property type="match status" value="1"/>
</dbReference>
<keyword evidence="4" id="KW-0274">FAD</keyword>
<dbReference type="RefSeq" id="WP_150561048.1">
    <property type="nucleotide sequence ID" value="NZ_CABPST010000012.1"/>
</dbReference>
<dbReference type="SUPFAM" id="SSF56645">
    <property type="entry name" value="Acyl-CoA dehydrogenase NM domain-like"/>
    <property type="match status" value="1"/>
</dbReference>
<evidence type="ECO:0000256" key="3">
    <source>
        <dbReference type="ARBA" id="ARBA00022630"/>
    </source>
</evidence>
<comment type="similarity">
    <text evidence="2">Belongs to the acyl-CoA dehydrogenase family.</text>
</comment>
<keyword evidence="3" id="KW-0285">Flavoprotein</keyword>
<dbReference type="PANTHER" id="PTHR43884:SF12">
    <property type="entry name" value="ISOVALERYL-COA DEHYDROGENASE, MITOCHONDRIAL-RELATED"/>
    <property type="match status" value="1"/>
</dbReference>
<dbReference type="InterPro" id="IPR013786">
    <property type="entry name" value="AcylCoA_DH/ox_N"/>
</dbReference>
<dbReference type="InterPro" id="IPR046373">
    <property type="entry name" value="Acyl-CoA_Oxase/DH_mid-dom_sf"/>
</dbReference>
<dbReference type="PANTHER" id="PTHR43884">
    <property type="entry name" value="ACYL-COA DEHYDROGENASE"/>
    <property type="match status" value="1"/>
</dbReference>
<organism evidence="9 10">
    <name type="scientific">Pandoraea bronchicola</name>
    <dbReference type="NCBI Taxonomy" id="2508287"/>
    <lineage>
        <taxon>Bacteria</taxon>
        <taxon>Pseudomonadati</taxon>
        <taxon>Pseudomonadota</taxon>
        <taxon>Betaproteobacteria</taxon>
        <taxon>Burkholderiales</taxon>
        <taxon>Burkholderiaceae</taxon>
        <taxon>Pandoraea</taxon>
    </lineage>
</organism>
<protein>
    <submittedName>
        <fullName evidence="9">Isovaleryl-CoA dehydrogenase</fullName>
    </submittedName>
</protein>
<dbReference type="GO" id="GO:0050660">
    <property type="term" value="F:flavin adenine dinucleotide binding"/>
    <property type="evidence" value="ECO:0007669"/>
    <property type="project" value="InterPro"/>
</dbReference>
<gene>
    <name evidence="9" type="ORF">PBR20603_03811</name>
</gene>
<dbReference type="InterPro" id="IPR037069">
    <property type="entry name" value="AcylCoA_DH/ox_N_sf"/>
</dbReference>
<dbReference type="Pfam" id="PF00441">
    <property type="entry name" value="Acyl-CoA_dh_1"/>
    <property type="match status" value="1"/>
</dbReference>